<gene>
    <name evidence="1" type="ORF">MLD38_020726</name>
</gene>
<accession>A0ACB9QES7</accession>
<evidence type="ECO:0000313" key="1">
    <source>
        <dbReference type="EMBL" id="KAI4364668.1"/>
    </source>
</evidence>
<sequence length="255" mass="27561">MGKYMRKPKPTSDLSLVAPPPHSAGVRTRSASAAAAAASVEPGSCGVGASYLQLRSRLLIRRPQGRVAARDGYTGRRRTTKTRRRRTEKGKGGGGLEEGDQEGKKVEEADVGRVGTALSDEASGGDNGLELQGRERTTRESLHNDPDDARTPGSTTKPSNLTQNNRRLRSADCRNIPLTNEMDDFFAGAEEEQQKTFIDKYNFDPVCTRAFRPSTRAAVRTTRGSGPAPLESSGRRRDSSVERCGRDQGGSPLDS</sequence>
<comment type="caution">
    <text evidence="1">The sequence shown here is derived from an EMBL/GenBank/DDBJ whole genome shotgun (WGS) entry which is preliminary data.</text>
</comment>
<keyword evidence="2" id="KW-1185">Reference proteome</keyword>
<dbReference type="Proteomes" id="UP001057402">
    <property type="component" value="Chromosome 6"/>
</dbReference>
<evidence type="ECO:0000313" key="2">
    <source>
        <dbReference type="Proteomes" id="UP001057402"/>
    </source>
</evidence>
<proteinExistence type="predicted"/>
<protein>
    <submittedName>
        <fullName evidence="1">Uncharacterized protein</fullName>
    </submittedName>
</protein>
<organism evidence="1 2">
    <name type="scientific">Melastoma candidum</name>
    <dbReference type="NCBI Taxonomy" id="119954"/>
    <lineage>
        <taxon>Eukaryota</taxon>
        <taxon>Viridiplantae</taxon>
        <taxon>Streptophyta</taxon>
        <taxon>Embryophyta</taxon>
        <taxon>Tracheophyta</taxon>
        <taxon>Spermatophyta</taxon>
        <taxon>Magnoliopsida</taxon>
        <taxon>eudicotyledons</taxon>
        <taxon>Gunneridae</taxon>
        <taxon>Pentapetalae</taxon>
        <taxon>rosids</taxon>
        <taxon>malvids</taxon>
        <taxon>Myrtales</taxon>
        <taxon>Melastomataceae</taxon>
        <taxon>Melastomatoideae</taxon>
        <taxon>Melastomateae</taxon>
        <taxon>Melastoma</taxon>
    </lineage>
</organism>
<dbReference type="EMBL" id="CM042885">
    <property type="protein sequence ID" value="KAI4364668.1"/>
    <property type="molecule type" value="Genomic_DNA"/>
</dbReference>
<reference evidence="2" key="1">
    <citation type="journal article" date="2023" name="Front. Plant Sci.">
        <title>Chromosomal-level genome assembly of Melastoma candidum provides insights into trichome evolution.</title>
        <authorList>
            <person name="Zhong Y."/>
            <person name="Wu W."/>
            <person name="Sun C."/>
            <person name="Zou P."/>
            <person name="Liu Y."/>
            <person name="Dai S."/>
            <person name="Zhou R."/>
        </authorList>
    </citation>
    <scope>NUCLEOTIDE SEQUENCE [LARGE SCALE GENOMIC DNA]</scope>
</reference>
<name>A0ACB9QES7_9MYRT</name>